<reference evidence="1" key="2">
    <citation type="submission" date="2020-08" db="EMBL/GenBank/DDBJ databases">
        <title>Plant Genome Project.</title>
        <authorList>
            <person name="Zhang R.-G."/>
        </authorList>
    </citation>
    <scope>NUCLEOTIDE SEQUENCE</scope>
    <source>
        <strain evidence="1">Huo1</strain>
        <tissue evidence="1">Leaf</tissue>
    </source>
</reference>
<sequence>MCNSFNLLCYFHSDLCNSSFNLQCSQSMENDVPANIHFTDFADVFVVETIEAFSAVMQDFGKRIESKSPVLHVTEKRKRVEDFYCIG</sequence>
<protein>
    <submittedName>
        <fullName evidence="1">Uncharacterized protein</fullName>
    </submittedName>
</protein>
<keyword evidence="2" id="KW-1185">Reference proteome</keyword>
<reference evidence="1" key="1">
    <citation type="submission" date="2018-01" db="EMBL/GenBank/DDBJ databases">
        <authorList>
            <person name="Mao J.F."/>
        </authorList>
    </citation>
    <scope>NUCLEOTIDE SEQUENCE</scope>
    <source>
        <strain evidence="1">Huo1</strain>
        <tissue evidence="1">Leaf</tissue>
    </source>
</reference>
<accession>A0A8X8YP28</accession>
<organism evidence="1">
    <name type="scientific">Salvia splendens</name>
    <name type="common">Scarlet sage</name>
    <dbReference type="NCBI Taxonomy" id="180675"/>
    <lineage>
        <taxon>Eukaryota</taxon>
        <taxon>Viridiplantae</taxon>
        <taxon>Streptophyta</taxon>
        <taxon>Embryophyta</taxon>
        <taxon>Tracheophyta</taxon>
        <taxon>Spermatophyta</taxon>
        <taxon>Magnoliopsida</taxon>
        <taxon>eudicotyledons</taxon>
        <taxon>Gunneridae</taxon>
        <taxon>Pentapetalae</taxon>
        <taxon>asterids</taxon>
        <taxon>lamiids</taxon>
        <taxon>Lamiales</taxon>
        <taxon>Lamiaceae</taxon>
        <taxon>Nepetoideae</taxon>
        <taxon>Mentheae</taxon>
        <taxon>Salviinae</taxon>
        <taxon>Salvia</taxon>
        <taxon>Salvia subgen. Calosphace</taxon>
        <taxon>core Calosphace</taxon>
    </lineage>
</organism>
<name>A0A8X8YP28_SALSN</name>
<gene>
    <name evidence="1" type="ORF">SASPL_101323</name>
</gene>
<dbReference type="Proteomes" id="UP000298416">
    <property type="component" value="Unassembled WGS sequence"/>
</dbReference>
<dbReference type="AlphaFoldDB" id="A0A8X8YP28"/>
<dbReference type="EMBL" id="PNBA02000001">
    <property type="protein sequence ID" value="KAG6436425.1"/>
    <property type="molecule type" value="Genomic_DNA"/>
</dbReference>
<comment type="caution">
    <text evidence="1">The sequence shown here is derived from an EMBL/GenBank/DDBJ whole genome shotgun (WGS) entry which is preliminary data.</text>
</comment>
<evidence type="ECO:0000313" key="1">
    <source>
        <dbReference type="EMBL" id="KAG6436425.1"/>
    </source>
</evidence>
<proteinExistence type="predicted"/>
<evidence type="ECO:0000313" key="2">
    <source>
        <dbReference type="Proteomes" id="UP000298416"/>
    </source>
</evidence>